<gene>
    <name evidence="1" type="ORF">FSC09_17440</name>
</gene>
<name>A0A6C0Y7T8_9GAMM</name>
<evidence type="ECO:0008006" key="3">
    <source>
        <dbReference type="Google" id="ProtNLM"/>
    </source>
</evidence>
<evidence type="ECO:0000313" key="2">
    <source>
        <dbReference type="Proteomes" id="UP000503440"/>
    </source>
</evidence>
<protein>
    <recommendedName>
        <fullName evidence="3">RepB family plasmid replication initiator protein</fullName>
    </recommendedName>
</protein>
<accession>A0A6C0Y7T8</accession>
<geneLocation type="plasmid" evidence="2">
    <name>pb18-4</name>
</geneLocation>
<dbReference type="Proteomes" id="UP000503440">
    <property type="component" value="Plasmid pB18-4"/>
</dbReference>
<dbReference type="AlphaFoldDB" id="A0A6C0Y7T8"/>
<evidence type="ECO:0000313" key="1">
    <source>
        <dbReference type="EMBL" id="QIC72143.1"/>
    </source>
</evidence>
<proteinExistence type="predicted"/>
<reference evidence="1 2" key="1">
    <citation type="submission" date="2019-09" db="EMBL/GenBank/DDBJ databases">
        <title>Non-baumannii Acinetobacter spp. carrying blaNDM-1 isolated in China.</title>
        <authorList>
            <person name="Cui C."/>
            <person name="Chen C."/>
            <person name="Sun J."/>
            <person name="Liu Y."/>
        </authorList>
    </citation>
    <scope>NUCLEOTIDE SEQUENCE [LARGE SCALE GENOMIC DNA]</scope>
    <source>
        <strain evidence="1 2">B18</strain>
        <plasmid evidence="2">pb18-4</plasmid>
    </source>
</reference>
<keyword evidence="1" id="KW-0614">Plasmid</keyword>
<dbReference type="EMBL" id="CP044459">
    <property type="protein sequence ID" value="QIC72143.1"/>
    <property type="molecule type" value="Genomic_DNA"/>
</dbReference>
<sequence>MSFNTITLRLLMLADLPHDIEQDGVITIPTKNYIAVYGARNGNNSGAYLSIKKAVMDLKESNFFKSVVYSSGNGKKATFTQIGFFKEQLQDLSKFLKISDLAKLCDFSSLRSNHSLRFYLFLNYLLKNFKPLHHGRVTVHLNAKEIRTFLGVSDEDYKVVGNFWSLVLRLCEQINLQTNIEIIESGFIGQTLHKEMYLTFRFKQKKD</sequence>
<organism evidence="1 2">
    <name type="scientific">Acinetobacter indicus</name>
    <dbReference type="NCBI Taxonomy" id="756892"/>
    <lineage>
        <taxon>Bacteria</taxon>
        <taxon>Pseudomonadati</taxon>
        <taxon>Pseudomonadota</taxon>
        <taxon>Gammaproteobacteria</taxon>
        <taxon>Moraxellales</taxon>
        <taxon>Moraxellaceae</taxon>
        <taxon>Acinetobacter</taxon>
    </lineage>
</organism>